<keyword evidence="3" id="KW-0547">Nucleotide-binding</keyword>
<evidence type="ECO:0000256" key="4">
    <source>
        <dbReference type="ARBA" id="ARBA00022777"/>
    </source>
</evidence>
<dbReference type="SUPFAM" id="SSF56112">
    <property type="entry name" value="Protein kinase-like (PK-like)"/>
    <property type="match status" value="1"/>
</dbReference>
<sequence length="470" mass="52821">MKTRPHPGLEIDGFTLGEKLHEGGFATIWEVTHALYRTPLVMKVPKILDGYDGPTIVGFEVEQMILPRLDGAHVPRVFGVGDFSVMPYIVTERIPGESMLALFKTAPRPLSEVIEVAARMAAAVHDLHRQHVTHLDLKPENFLQRPGGEMVLVDYGLSRHDHLPDLLSEEFTIPMGTFPYIAPEQYLRSRSDPRSDIFALGAMIYELATGRLPFGKPEKLSGVRKRLWRDPVPPAALVPGLPDWLQEIILRALEVDPARRYQTAAQILFDLTHPQQVRLTDRALRRKGDGWRVVLRRWWQMRKRRSFAAPVSVQAQISKAPILLVAVDLSPEMERLADQLRDTVQRMLVTEPDTRVACVNVIKTHRIAIDSAVDDQGNNLHVARLVALRHWAEGIELGEDRLTFTVLENTDPAAAIIDYARHNHVDHILTGARGHSTTRRYLGSVSSQVVAQSHCSVTVIRLRDRGAAEG</sequence>
<dbReference type="InterPro" id="IPR014729">
    <property type="entry name" value="Rossmann-like_a/b/a_fold"/>
</dbReference>
<dbReference type="Gene3D" id="1.10.510.10">
    <property type="entry name" value="Transferase(Phosphotransferase) domain 1"/>
    <property type="match status" value="1"/>
</dbReference>
<gene>
    <name evidence="7" type="ORF">KM031_00930</name>
</gene>
<dbReference type="InterPro" id="IPR000719">
    <property type="entry name" value="Prot_kinase_dom"/>
</dbReference>
<dbReference type="PRINTS" id="PR01438">
    <property type="entry name" value="UNVRSLSTRESS"/>
</dbReference>
<dbReference type="InterPro" id="IPR006016">
    <property type="entry name" value="UspA"/>
</dbReference>
<evidence type="ECO:0000256" key="2">
    <source>
        <dbReference type="ARBA" id="ARBA00022679"/>
    </source>
</evidence>
<dbReference type="CDD" id="cd14014">
    <property type="entry name" value="STKc_PknB_like"/>
    <property type="match status" value="1"/>
</dbReference>
<keyword evidence="5" id="KW-0067">ATP-binding</keyword>
<dbReference type="AlphaFoldDB" id="A0A975P8S4"/>
<keyword evidence="2" id="KW-0808">Transferase</keyword>
<dbReference type="InterPro" id="IPR011009">
    <property type="entry name" value="Kinase-like_dom_sf"/>
</dbReference>
<evidence type="ECO:0000256" key="3">
    <source>
        <dbReference type="ARBA" id="ARBA00022741"/>
    </source>
</evidence>
<dbReference type="PANTHER" id="PTHR43289:SF34">
    <property type="entry name" value="SERINE_THREONINE-PROTEIN KINASE YBDM-RELATED"/>
    <property type="match status" value="1"/>
</dbReference>
<dbReference type="PANTHER" id="PTHR43289">
    <property type="entry name" value="MITOGEN-ACTIVATED PROTEIN KINASE KINASE KINASE 20-RELATED"/>
    <property type="match status" value="1"/>
</dbReference>
<dbReference type="SUPFAM" id="SSF52402">
    <property type="entry name" value="Adenine nucleotide alpha hydrolases-like"/>
    <property type="match status" value="1"/>
</dbReference>
<evidence type="ECO:0000259" key="6">
    <source>
        <dbReference type="PROSITE" id="PS50011"/>
    </source>
</evidence>
<name>A0A975P8S4_9RHOB</name>
<dbReference type="Proteomes" id="UP000679352">
    <property type="component" value="Chromosome"/>
</dbReference>
<organism evidence="7 8">
    <name type="scientific">Gemmobacter fulvus</name>
    <dbReference type="NCBI Taxonomy" id="2840474"/>
    <lineage>
        <taxon>Bacteria</taxon>
        <taxon>Pseudomonadati</taxon>
        <taxon>Pseudomonadota</taxon>
        <taxon>Alphaproteobacteria</taxon>
        <taxon>Rhodobacterales</taxon>
        <taxon>Paracoccaceae</taxon>
        <taxon>Gemmobacter</taxon>
    </lineage>
</organism>
<dbReference type="CDD" id="cd00293">
    <property type="entry name" value="USP-like"/>
    <property type="match status" value="1"/>
</dbReference>
<dbReference type="Gene3D" id="3.40.50.620">
    <property type="entry name" value="HUPs"/>
    <property type="match status" value="1"/>
</dbReference>
<dbReference type="GO" id="GO:0005524">
    <property type="term" value="F:ATP binding"/>
    <property type="evidence" value="ECO:0007669"/>
    <property type="project" value="UniProtKB-KW"/>
</dbReference>
<keyword evidence="4" id="KW-0418">Kinase</keyword>
<dbReference type="SMART" id="SM00220">
    <property type="entry name" value="S_TKc"/>
    <property type="match status" value="1"/>
</dbReference>
<dbReference type="KEGG" id="gfu:KM031_00930"/>
<evidence type="ECO:0000313" key="8">
    <source>
        <dbReference type="Proteomes" id="UP000679352"/>
    </source>
</evidence>
<proteinExistence type="inferred from homology"/>
<dbReference type="PROSITE" id="PS50011">
    <property type="entry name" value="PROTEIN_KINASE_DOM"/>
    <property type="match status" value="1"/>
</dbReference>
<evidence type="ECO:0000313" key="7">
    <source>
        <dbReference type="EMBL" id="QWK90521.1"/>
    </source>
</evidence>
<dbReference type="RefSeq" id="WP_215504231.1">
    <property type="nucleotide sequence ID" value="NZ_CP076361.1"/>
</dbReference>
<dbReference type="Pfam" id="PF00582">
    <property type="entry name" value="Usp"/>
    <property type="match status" value="1"/>
</dbReference>
<accession>A0A975P8S4</accession>
<dbReference type="Pfam" id="PF00069">
    <property type="entry name" value="Pkinase"/>
    <property type="match status" value="1"/>
</dbReference>
<reference evidence="7" key="1">
    <citation type="submission" date="2021-06" db="EMBL/GenBank/DDBJ databases">
        <title>Direct submission.</title>
        <authorList>
            <person name="Lee C.-S."/>
            <person name="Jin L."/>
        </authorList>
    </citation>
    <scope>NUCLEOTIDE SEQUENCE</scope>
    <source>
        <strain evidence="7">Con5</strain>
    </source>
</reference>
<dbReference type="InterPro" id="IPR006015">
    <property type="entry name" value="Universal_stress_UspA"/>
</dbReference>
<protein>
    <submittedName>
        <fullName evidence="7">Universal stress protein</fullName>
    </submittedName>
</protein>
<evidence type="ECO:0000256" key="5">
    <source>
        <dbReference type="ARBA" id="ARBA00022840"/>
    </source>
</evidence>
<evidence type="ECO:0000256" key="1">
    <source>
        <dbReference type="ARBA" id="ARBA00008791"/>
    </source>
</evidence>
<dbReference type="EMBL" id="CP076361">
    <property type="protein sequence ID" value="QWK90521.1"/>
    <property type="molecule type" value="Genomic_DNA"/>
</dbReference>
<comment type="similarity">
    <text evidence="1">Belongs to the universal stress protein A family.</text>
</comment>
<feature type="domain" description="Protein kinase" evidence="6">
    <location>
        <begin position="14"/>
        <end position="276"/>
    </location>
</feature>
<dbReference type="GO" id="GO:0004674">
    <property type="term" value="F:protein serine/threonine kinase activity"/>
    <property type="evidence" value="ECO:0007669"/>
    <property type="project" value="TreeGrafter"/>
</dbReference>
<keyword evidence="8" id="KW-1185">Reference proteome</keyword>